<organism evidence="1">
    <name type="scientific">Acerihabitans sp. KWT182</name>
    <dbReference type="NCBI Taxonomy" id="3157919"/>
    <lineage>
        <taxon>Bacteria</taxon>
        <taxon>Pseudomonadati</taxon>
        <taxon>Pseudomonadota</taxon>
        <taxon>Gammaproteobacteria</taxon>
        <taxon>Enterobacterales</taxon>
        <taxon>Pectobacteriaceae</taxon>
        <taxon>Acerihabitans</taxon>
    </lineage>
</organism>
<dbReference type="AlphaFoldDB" id="A0AAU7Q5R3"/>
<gene>
    <name evidence="1" type="ORF">ABK905_17440</name>
</gene>
<accession>A0AAU7Q5R3</accession>
<dbReference type="EMBL" id="CP157947">
    <property type="protein sequence ID" value="XBS68482.1"/>
    <property type="molecule type" value="Genomic_DNA"/>
</dbReference>
<name>A0AAU7Q5R3_9GAMM</name>
<reference evidence="1" key="1">
    <citation type="submission" date="2024-06" db="EMBL/GenBank/DDBJ databases">
        <authorList>
            <person name="Coelho C."/>
            <person name="Bento M."/>
            <person name="Garcia E."/>
            <person name="Camelo A."/>
            <person name="Brandao I."/>
            <person name="Espirito Santo C."/>
            <person name="Trovao J."/>
            <person name="Verissimo A."/>
            <person name="Costa J."/>
            <person name="Tiago I."/>
        </authorList>
    </citation>
    <scope>NUCLEOTIDE SEQUENCE</scope>
    <source>
        <strain evidence="1">KWT182</strain>
    </source>
</reference>
<proteinExistence type="predicted"/>
<protein>
    <submittedName>
        <fullName evidence="1">Uncharacterized protein</fullName>
    </submittedName>
</protein>
<sequence>MALKEPESAVSEGMRLLADESTPVLSGHASFAAAHDITAGVRAVMAISPSESVGHPGENSGVTSIDVPLLSLFRSISSKV</sequence>
<evidence type="ECO:0000313" key="1">
    <source>
        <dbReference type="EMBL" id="XBS68482.1"/>
    </source>
</evidence>